<organism evidence="2">
    <name type="scientific">hydrothermal vent metagenome</name>
    <dbReference type="NCBI Taxonomy" id="652676"/>
    <lineage>
        <taxon>unclassified sequences</taxon>
        <taxon>metagenomes</taxon>
        <taxon>ecological metagenomes</taxon>
    </lineage>
</organism>
<proteinExistence type="predicted"/>
<feature type="transmembrane region" description="Helical" evidence="1">
    <location>
        <begin position="119"/>
        <end position="140"/>
    </location>
</feature>
<dbReference type="GO" id="GO:0042910">
    <property type="term" value="F:xenobiotic transmembrane transporter activity"/>
    <property type="evidence" value="ECO:0007669"/>
    <property type="project" value="TreeGrafter"/>
</dbReference>
<keyword evidence="1" id="KW-0472">Membrane</keyword>
<dbReference type="PRINTS" id="PR00702">
    <property type="entry name" value="ACRIFLAVINRP"/>
</dbReference>
<dbReference type="Pfam" id="PF00873">
    <property type="entry name" value="ACR_tran"/>
    <property type="match status" value="1"/>
</dbReference>
<reference evidence="2" key="1">
    <citation type="submission" date="2018-06" db="EMBL/GenBank/DDBJ databases">
        <authorList>
            <person name="Zhirakovskaya E."/>
        </authorList>
    </citation>
    <scope>NUCLEOTIDE SEQUENCE</scope>
</reference>
<feature type="transmembrane region" description="Helical" evidence="1">
    <location>
        <begin position="36"/>
        <end position="53"/>
    </location>
</feature>
<dbReference type="PANTHER" id="PTHR32063:SF19">
    <property type="entry name" value="CATION EFFLUX SYSTEM PROTEIN CUSA"/>
    <property type="match status" value="1"/>
</dbReference>
<feature type="transmembrane region" description="Helical" evidence="1">
    <location>
        <begin position="65"/>
        <end position="91"/>
    </location>
</feature>
<sequence>MRPFDSNIPSTQLEENPEADRVTVIIDAAKELGRPLFFSLIIITVSFMPVFTLESQEGRLFKPLAYTKTFAMFFAAIVSITLVPALMTLLIRGKITPANKNPANRLLVFFYRPFLKGVLRFRIVTLIVALVALAVTVPVFKELGSEFMPPLNEGTILYMPTTLPGLSIREAKAILQKQNKMLKAFPEVEHVFGKIGRAKTSTDPAPL</sequence>
<dbReference type="InterPro" id="IPR001036">
    <property type="entry name" value="Acrflvin-R"/>
</dbReference>
<keyword evidence="1" id="KW-0812">Transmembrane</keyword>
<dbReference type="SUPFAM" id="SSF82866">
    <property type="entry name" value="Multidrug efflux transporter AcrB transmembrane domain"/>
    <property type="match status" value="1"/>
</dbReference>
<dbReference type="Gene3D" id="1.20.1640.10">
    <property type="entry name" value="Multidrug efflux transporter AcrB transmembrane domain"/>
    <property type="match status" value="2"/>
</dbReference>
<gene>
    <name evidence="2" type="ORF">MNBD_NITROSPIRAE01-1773</name>
</gene>
<feature type="non-terminal residue" evidence="2">
    <location>
        <position position="207"/>
    </location>
</feature>
<dbReference type="EMBL" id="UOGF01000049">
    <property type="protein sequence ID" value="VAX29360.1"/>
    <property type="molecule type" value="Genomic_DNA"/>
</dbReference>
<evidence type="ECO:0000256" key="1">
    <source>
        <dbReference type="SAM" id="Phobius"/>
    </source>
</evidence>
<dbReference type="GO" id="GO:0005886">
    <property type="term" value="C:plasma membrane"/>
    <property type="evidence" value="ECO:0007669"/>
    <property type="project" value="TreeGrafter"/>
</dbReference>
<evidence type="ECO:0000313" key="2">
    <source>
        <dbReference type="EMBL" id="VAX29360.1"/>
    </source>
</evidence>
<dbReference type="AlphaFoldDB" id="A0A3B1D2Y6"/>
<name>A0A3B1D2Y6_9ZZZZ</name>
<dbReference type="Gene3D" id="3.30.70.1430">
    <property type="entry name" value="Multidrug efflux transporter AcrB pore domain"/>
    <property type="match status" value="1"/>
</dbReference>
<dbReference type="PANTHER" id="PTHR32063">
    <property type="match status" value="1"/>
</dbReference>
<accession>A0A3B1D2Y6</accession>
<keyword evidence="1" id="KW-1133">Transmembrane helix</keyword>
<protein>
    <submittedName>
        <fullName evidence="2">Cobalt-zinc-cadmium resistance protein CzcA Cation efflux system protein CusA</fullName>
    </submittedName>
</protein>